<keyword evidence="2" id="KW-0812">Transmembrane</keyword>
<dbReference type="InterPro" id="IPR023393">
    <property type="entry name" value="START-like_dom_sf"/>
</dbReference>
<dbReference type="InterPro" id="IPR051761">
    <property type="entry name" value="MLP-like_ligand-binding"/>
</dbReference>
<evidence type="ECO:0008006" key="5">
    <source>
        <dbReference type="Google" id="ProtNLM"/>
    </source>
</evidence>
<evidence type="ECO:0000256" key="2">
    <source>
        <dbReference type="SAM" id="Phobius"/>
    </source>
</evidence>
<keyword evidence="2" id="KW-1133">Transmembrane helix</keyword>
<evidence type="ECO:0000313" key="4">
    <source>
        <dbReference type="Proteomes" id="UP000823674"/>
    </source>
</evidence>
<comment type="caution">
    <text evidence="3">The sequence shown here is derived from an EMBL/GenBank/DDBJ whole genome shotgun (WGS) entry which is preliminary data.</text>
</comment>
<organism evidence="3 4">
    <name type="scientific">Brassica rapa subsp. trilocularis</name>
    <dbReference type="NCBI Taxonomy" id="1813537"/>
    <lineage>
        <taxon>Eukaryota</taxon>
        <taxon>Viridiplantae</taxon>
        <taxon>Streptophyta</taxon>
        <taxon>Embryophyta</taxon>
        <taxon>Tracheophyta</taxon>
        <taxon>Spermatophyta</taxon>
        <taxon>Magnoliopsida</taxon>
        <taxon>eudicotyledons</taxon>
        <taxon>Gunneridae</taxon>
        <taxon>Pentapetalae</taxon>
        <taxon>rosids</taxon>
        <taxon>malvids</taxon>
        <taxon>Brassicales</taxon>
        <taxon>Brassicaceae</taxon>
        <taxon>Brassiceae</taxon>
        <taxon>Brassica</taxon>
    </lineage>
</organism>
<gene>
    <name evidence="3" type="primary">A04p022970.1_BraROA</name>
    <name evidence="3" type="ORF">IGI04_015950</name>
</gene>
<dbReference type="PANTHER" id="PTHR31907">
    <property type="entry name" value="MLP-LIKE PROTEIN 423"/>
    <property type="match status" value="1"/>
</dbReference>
<reference evidence="3 4" key="1">
    <citation type="submission" date="2021-03" db="EMBL/GenBank/DDBJ databases">
        <authorList>
            <person name="King G.J."/>
            <person name="Bancroft I."/>
            <person name="Baten A."/>
            <person name="Bloomfield J."/>
            <person name="Borpatragohain P."/>
            <person name="He Z."/>
            <person name="Irish N."/>
            <person name="Irwin J."/>
            <person name="Liu K."/>
            <person name="Mauleon R.P."/>
            <person name="Moore J."/>
            <person name="Morris R."/>
            <person name="Ostergaard L."/>
            <person name="Wang B."/>
            <person name="Wells R."/>
        </authorList>
    </citation>
    <scope>NUCLEOTIDE SEQUENCE [LARGE SCALE GENOMIC DNA]</scope>
    <source>
        <strain evidence="3">R-o-18</strain>
        <tissue evidence="3">Leaf</tissue>
    </source>
</reference>
<feature type="region of interest" description="Disordered" evidence="1">
    <location>
        <begin position="218"/>
        <end position="260"/>
    </location>
</feature>
<keyword evidence="4" id="KW-1185">Reference proteome</keyword>
<proteinExistence type="predicted"/>
<accession>A0ABQ7MRJ4</accession>
<protein>
    <recommendedName>
        <fullName evidence="5">VASt domain-containing protein</fullName>
    </recommendedName>
</protein>
<dbReference type="SUPFAM" id="SSF55961">
    <property type="entry name" value="Bet v1-like"/>
    <property type="match status" value="1"/>
</dbReference>
<dbReference type="Gene3D" id="3.30.530.20">
    <property type="match status" value="3"/>
</dbReference>
<feature type="transmembrane region" description="Helical" evidence="2">
    <location>
        <begin position="618"/>
        <end position="639"/>
    </location>
</feature>
<evidence type="ECO:0000313" key="3">
    <source>
        <dbReference type="EMBL" id="KAG5401343.1"/>
    </source>
</evidence>
<evidence type="ECO:0000256" key="1">
    <source>
        <dbReference type="SAM" id="MobiDB-lite"/>
    </source>
</evidence>
<name>A0ABQ7MRJ4_BRACM</name>
<dbReference type="EMBL" id="JADBGQ010000004">
    <property type="protein sequence ID" value="KAG5401343.1"/>
    <property type="molecule type" value="Genomic_DNA"/>
</dbReference>
<dbReference type="Proteomes" id="UP000823674">
    <property type="component" value="Chromosome A04"/>
</dbReference>
<feature type="transmembrane region" description="Helical" evidence="2">
    <location>
        <begin position="471"/>
        <end position="491"/>
    </location>
</feature>
<keyword evidence="2" id="KW-0472">Membrane</keyword>
<sequence>MLTHKSGKLEIQSPADEFIKYFIRKKSHVSFFYAAEDLRFEILSEDVASRTVTVTILGTLISKSYKMVTATFTVAPREEDITKSCLEYTFEFDDINNYIGKTVIVESLLTYILISDGNNIKGENFKYNSFDAGYPAEECFKRYVNEFSDDDDVRMENANKQKRIFTVSFRNAPNLADDMYDDDESIFQMMEVTVTITPKKGDNNRSCVKWTIKVEKVNDNEEESDPPPSLPSPVPFEALSPQPCSSSLAQALTPHEPPDSPRCLFSRVPFQALSRPEPPDPPDASFRLVVHLHFNTPFTLSQAYIQNLETRFPNLASGGVVSFVFFGATRFGSKGLYPNLLVRVCGIITVLRPFIPSLQVLTHILTLKPPSRMATKKSGGGGLPVSASDTSFAYGLLSPVVYRYLFGCVDDTSFAYWLHFPVIYRSLFGCFDLHTSRPCKVLHAHHSSLFTTYSATVEWFRQLSVWVMLELRFMILAGDIPMGLVSFGSTFVTFSSIYIALARASAVCSSLMGFIPDVEEKFIVIFIPMNMDVAGFNFPLVPRLNQSFFLIFLPIWSKLDEQVSLVLQGSSSHRMLFSAYGAVCVVLRVILDAVFKEAYDVVVVRFHMAPSCDLCRHYIPYVVVVICLAVNNPFVLSFVGKPSEFYVETDSGNDDQVTPKLGTFRHAVVEDEPLCLSFRRDMTIHLKEEHIRNTLKTRKIYHRGSWRVRAHRWEELRFEIVSEEDVAERTVTMNILGTLISEGYKTVKARITVAPWEEEITKSCLEYTFEFDKIKNHIRKTEIVESLLTYIDISDTNNNRSDDNFKYNSFDAAYPAEEYFKRKVKAFEEDDDVTVGDVNRINKRFTVSFISAPFLSDSYEDGSIFQSMEVTITITPKKDDNSRSRVKWTIKVEKFDYSKEQADFFFIAADHIRETIMAA</sequence>